<organism evidence="2 3">
    <name type="scientific">Aquimarina amphilecti</name>
    <dbReference type="NCBI Taxonomy" id="1038014"/>
    <lineage>
        <taxon>Bacteria</taxon>
        <taxon>Pseudomonadati</taxon>
        <taxon>Bacteroidota</taxon>
        <taxon>Flavobacteriia</taxon>
        <taxon>Flavobacteriales</taxon>
        <taxon>Flavobacteriaceae</taxon>
        <taxon>Aquimarina</taxon>
    </lineage>
</organism>
<evidence type="ECO:0000256" key="1">
    <source>
        <dbReference type="SAM" id="Phobius"/>
    </source>
</evidence>
<accession>A0A1H7QDL4</accession>
<feature type="transmembrane region" description="Helical" evidence="1">
    <location>
        <begin position="20"/>
        <end position="39"/>
    </location>
</feature>
<dbReference type="Proteomes" id="UP000198521">
    <property type="component" value="Unassembled WGS sequence"/>
</dbReference>
<keyword evidence="1" id="KW-0472">Membrane</keyword>
<protein>
    <submittedName>
        <fullName evidence="2">Uncharacterized protein</fullName>
    </submittedName>
</protein>
<reference evidence="2 3" key="1">
    <citation type="submission" date="2016-10" db="EMBL/GenBank/DDBJ databases">
        <authorList>
            <person name="de Groot N.N."/>
        </authorList>
    </citation>
    <scope>NUCLEOTIDE SEQUENCE [LARGE SCALE GENOMIC DNA]</scope>
    <source>
        <strain evidence="2 3">DSM 25232</strain>
    </source>
</reference>
<keyword evidence="3" id="KW-1185">Reference proteome</keyword>
<keyword evidence="1" id="KW-0812">Transmembrane</keyword>
<evidence type="ECO:0000313" key="2">
    <source>
        <dbReference type="EMBL" id="SEL45605.1"/>
    </source>
</evidence>
<dbReference type="STRING" id="1038014.SAMN04487910_2508"/>
<gene>
    <name evidence="2" type="ORF">SAMN04487910_2508</name>
</gene>
<dbReference type="InterPro" id="IPR046031">
    <property type="entry name" value="DUF5989"/>
</dbReference>
<name>A0A1H7QDL4_AQUAM</name>
<sequence>MNKSGIFLEFLKFLMHQKKYWLIPIIIVLVLLGALLVFTENSVVSPFVYSLF</sequence>
<evidence type="ECO:0000313" key="3">
    <source>
        <dbReference type="Proteomes" id="UP000198521"/>
    </source>
</evidence>
<dbReference type="RefSeq" id="WP_256439425.1">
    <property type="nucleotide sequence ID" value="NZ_FOAB01000004.1"/>
</dbReference>
<proteinExistence type="predicted"/>
<dbReference type="Pfam" id="PF19451">
    <property type="entry name" value="DUF5989"/>
    <property type="match status" value="1"/>
</dbReference>
<keyword evidence="1" id="KW-1133">Transmembrane helix</keyword>
<dbReference type="AlphaFoldDB" id="A0A1H7QDL4"/>
<dbReference type="EMBL" id="FOAB01000004">
    <property type="protein sequence ID" value="SEL45605.1"/>
    <property type="molecule type" value="Genomic_DNA"/>
</dbReference>